<feature type="region of interest" description="Disordered" evidence="1">
    <location>
        <begin position="181"/>
        <end position="223"/>
    </location>
</feature>
<name>A0A6J4TZS4_9BACT</name>
<proteinExistence type="predicted"/>
<protein>
    <submittedName>
        <fullName evidence="2">ABC transporter, permease protein 1 (Cluster 1, maltose/g3p/polyamine/iron)</fullName>
    </submittedName>
</protein>
<reference evidence="2" key="1">
    <citation type="submission" date="2020-02" db="EMBL/GenBank/DDBJ databases">
        <authorList>
            <person name="Meier V. D."/>
        </authorList>
    </citation>
    <scope>NUCLEOTIDE SEQUENCE</scope>
    <source>
        <strain evidence="2">AVDCRST_MAG73</strain>
    </source>
</reference>
<dbReference type="EMBL" id="CADCWE010000087">
    <property type="protein sequence ID" value="CAA9536644.1"/>
    <property type="molecule type" value="Genomic_DNA"/>
</dbReference>
<sequence>GERDLARRCLGPRAEATADLRRDPGGVVVGQPVADRVRRVHGAAVGSVGVFQLHQVRHLDPAGVGRLRQLRPAADRRPLVPDRAPQHVHLRADAGAAGRRYGVGRGAVAEQGASDAGVLPHRLLLALDHARRRQRLPLDPAPQSQRRIDQPLSALLAPAGAAVDGGRDLGQTDDRDVADLAPRRFDDHSPRGPEGRAALALRGGQAGRRRTAAPVQGRHPADDLRRPLLHLDREHDRRDQRLHPGLRDVRQERRTRKLCAVRGHVPLPARVRQRRVPDRLRRRDRLGALLHHRR</sequence>
<accession>A0A6J4TZS4</accession>
<feature type="non-terminal residue" evidence="2">
    <location>
        <position position="294"/>
    </location>
</feature>
<dbReference type="AlphaFoldDB" id="A0A6J4TZS4"/>
<feature type="compositionally biased region" description="Basic and acidic residues" evidence="1">
    <location>
        <begin position="181"/>
        <end position="194"/>
    </location>
</feature>
<evidence type="ECO:0000313" key="2">
    <source>
        <dbReference type="EMBL" id="CAA9536644.1"/>
    </source>
</evidence>
<gene>
    <name evidence="2" type="ORF">AVDCRST_MAG73-1540</name>
</gene>
<organism evidence="2">
    <name type="scientific">uncultured Thermomicrobiales bacterium</name>
    <dbReference type="NCBI Taxonomy" id="1645740"/>
    <lineage>
        <taxon>Bacteria</taxon>
        <taxon>Pseudomonadati</taxon>
        <taxon>Thermomicrobiota</taxon>
        <taxon>Thermomicrobia</taxon>
        <taxon>Thermomicrobiales</taxon>
        <taxon>environmental samples</taxon>
    </lineage>
</organism>
<feature type="non-terminal residue" evidence="2">
    <location>
        <position position="1"/>
    </location>
</feature>
<evidence type="ECO:0000256" key="1">
    <source>
        <dbReference type="SAM" id="MobiDB-lite"/>
    </source>
</evidence>